<proteinExistence type="predicted"/>
<dbReference type="Pfam" id="PF00723">
    <property type="entry name" value="Glyco_hydro_15"/>
    <property type="match status" value="1"/>
</dbReference>
<dbReference type="SUPFAM" id="SSF48208">
    <property type="entry name" value="Six-hairpin glycosidases"/>
    <property type="match status" value="1"/>
</dbReference>
<dbReference type="GO" id="GO:0005975">
    <property type="term" value="P:carbohydrate metabolic process"/>
    <property type="evidence" value="ECO:0007669"/>
    <property type="project" value="InterPro"/>
</dbReference>
<keyword evidence="4" id="KW-1185">Reference proteome</keyword>
<organism evidence="3 4">
    <name type="scientific">Phyllobacterium phragmitis</name>
    <dbReference type="NCBI Taxonomy" id="2670329"/>
    <lineage>
        <taxon>Bacteria</taxon>
        <taxon>Pseudomonadati</taxon>
        <taxon>Pseudomonadota</taxon>
        <taxon>Alphaproteobacteria</taxon>
        <taxon>Hyphomicrobiales</taxon>
        <taxon>Phyllobacteriaceae</taxon>
        <taxon>Phyllobacterium</taxon>
    </lineage>
</organism>
<dbReference type="GO" id="GO:0004553">
    <property type="term" value="F:hydrolase activity, hydrolyzing O-glycosyl compounds"/>
    <property type="evidence" value="ECO:0007669"/>
    <property type="project" value="TreeGrafter"/>
</dbReference>
<reference evidence="3 4" key="1">
    <citation type="submission" date="2018-02" db="EMBL/GenBank/DDBJ databases">
        <title>The draft genome of Phyllobacterium sp. 1N-3.</title>
        <authorList>
            <person name="Liu L."/>
            <person name="Li L."/>
            <person name="Zhang X."/>
            <person name="Wang T."/>
            <person name="Liang L."/>
        </authorList>
    </citation>
    <scope>NUCLEOTIDE SEQUENCE [LARGE SCALE GENOMIC DNA]</scope>
    <source>
        <strain evidence="3 4">1N-3</strain>
    </source>
</reference>
<dbReference type="EMBL" id="PVBR01000004">
    <property type="protein sequence ID" value="PRD44490.1"/>
    <property type="molecule type" value="Genomic_DNA"/>
</dbReference>
<evidence type="ECO:0000259" key="2">
    <source>
        <dbReference type="Pfam" id="PF19291"/>
    </source>
</evidence>
<dbReference type="AlphaFoldDB" id="A0A2S9IVH2"/>
<dbReference type="Proteomes" id="UP000239434">
    <property type="component" value="Unassembled WGS sequence"/>
</dbReference>
<dbReference type="RefSeq" id="WP_105741375.1">
    <property type="nucleotide sequence ID" value="NZ_PVBR01000004.1"/>
</dbReference>
<sequence>MNNNAPLNIKMPPSLDLGVIGNSAAAALIDRYGKLVWMCMPRLDGDPIFCNLLGHGEADRESGDWSIEIDNLVSSQQSYMRNTAILETILTDEKGNSLRIRDFAPRFKHHDRIFRPMAIIRLIEPIVGTPRMTMRLRPRYNYGADIPEKTRGSNHIRFLTGAQVVRLTTDAPIGFIEEQVPFIVDRPYAFVLGPDETLQESPMHVAKDFLEETREYWIEWVRYLSLPVDWQDVVIRAAITLKLCANEETGGIVAALTTSIPEYGESGRTWDYRFCWLRDSYFTVKALNRLGATRTMEDYLRYVTNIAAGSPDGYLQPLFGLGLERRFDEELMTSLPGYRNLGPVRSGNAAYLQVQNDGYGSVILAIAQCFFDERLPTMGDEALFRRLEPLGEQAAARWNQPDAGLWEFRTRNGIHTHSSVMCWAACDRLSRIAAKLGLENRAAHWRQIANTIREETLVSSWNAEKGFFASAFDGEDLDAGLLLMPEIGILEASDPRFLATLDAVEKHLRFGNHLYRYRTPDDFGEPETAFTACTFWLIEALARVGRTDDARAVFEDVLAHRNHLGLLSEGLHVETGELWGNFPQTYSMVGLINAAMHLSRSWEEVL</sequence>
<dbReference type="PANTHER" id="PTHR31616">
    <property type="entry name" value="TREHALASE"/>
    <property type="match status" value="1"/>
</dbReference>
<dbReference type="InterPro" id="IPR045582">
    <property type="entry name" value="Trehalase-like_N"/>
</dbReference>
<protein>
    <submittedName>
        <fullName evidence="3">Glucoamylase</fullName>
    </submittedName>
</protein>
<dbReference type="Gene3D" id="1.50.10.10">
    <property type="match status" value="1"/>
</dbReference>
<evidence type="ECO:0000259" key="1">
    <source>
        <dbReference type="Pfam" id="PF00723"/>
    </source>
</evidence>
<dbReference type="InterPro" id="IPR008928">
    <property type="entry name" value="6-hairpin_glycosidase_sf"/>
</dbReference>
<evidence type="ECO:0000313" key="4">
    <source>
        <dbReference type="Proteomes" id="UP000239434"/>
    </source>
</evidence>
<comment type="caution">
    <text evidence="3">The sequence shown here is derived from an EMBL/GenBank/DDBJ whole genome shotgun (WGS) entry which is preliminary data.</text>
</comment>
<feature type="domain" description="GH15-like" evidence="1">
    <location>
        <begin position="232"/>
        <end position="595"/>
    </location>
</feature>
<gene>
    <name evidence="3" type="ORF">C5748_06465</name>
</gene>
<accession>A0A2S9IVH2</accession>
<dbReference type="InterPro" id="IPR012341">
    <property type="entry name" value="6hp_glycosidase-like_sf"/>
</dbReference>
<dbReference type="Pfam" id="PF19291">
    <property type="entry name" value="TREH_N"/>
    <property type="match status" value="1"/>
</dbReference>
<feature type="domain" description="Trehalase-like N-terminal" evidence="2">
    <location>
        <begin position="17"/>
        <end position="145"/>
    </location>
</feature>
<evidence type="ECO:0000313" key="3">
    <source>
        <dbReference type="EMBL" id="PRD44490.1"/>
    </source>
</evidence>
<name>A0A2S9IVH2_9HYPH</name>
<dbReference type="PANTHER" id="PTHR31616:SF0">
    <property type="entry name" value="GLUCAN 1,4-ALPHA-GLUCOSIDASE"/>
    <property type="match status" value="1"/>
</dbReference>
<dbReference type="InterPro" id="IPR011613">
    <property type="entry name" value="GH15-like"/>
</dbReference>